<dbReference type="AlphaFoldDB" id="A0A8S3RKI3"/>
<proteinExistence type="predicted"/>
<accession>A0A8S3RKI3</accession>
<protein>
    <submittedName>
        <fullName evidence="2">Uncharacterized protein</fullName>
    </submittedName>
</protein>
<evidence type="ECO:0000313" key="3">
    <source>
        <dbReference type="Proteomes" id="UP000683360"/>
    </source>
</evidence>
<comment type="caution">
    <text evidence="2">The sequence shown here is derived from an EMBL/GenBank/DDBJ whole genome shotgun (WGS) entry which is preliminary data.</text>
</comment>
<dbReference type="OrthoDB" id="6154678at2759"/>
<reference evidence="2" key="1">
    <citation type="submission" date="2021-03" db="EMBL/GenBank/DDBJ databases">
        <authorList>
            <person name="Bekaert M."/>
        </authorList>
    </citation>
    <scope>NUCLEOTIDE SEQUENCE</scope>
</reference>
<name>A0A8S3RKI3_MYTED</name>
<evidence type="ECO:0000256" key="1">
    <source>
        <dbReference type="SAM" id="MobiDB-lite"/>
    </source>
</evidence>
<gene>
    <name evidence="2" type="ORF">MEDL_22838</name>
</gene>
<feature type="region of interest" description="Disordered" evidence="1">
    <location>
        <begin position="1"/>
        <end position="97"/>
    </location>
</feature>
<sequence length="151" mass="17410">MNKKQMSPHINARSAIENTRSVSKETQETLPVHETEQQNNKGHSDNNYVKDRSTKQANQLHKTDINLRNNFGLEPKSTTGITDEPYKSDGRIGPLLPPEEIERSYKNKSVKDHIAQCLHRIWIYQMKCYLDNYTKSKSTLDTTDINVRPAI</sequence>
<dbReference type="EMBL" id="CAJPWZ010001115">
    <property type="protein sequence ID" value="CAG2208667.1"/>
    <property type="molecule type" value="Genomic_DNA"/>
</dbReference>
<dbReference type="Proteomes" id="UP000683360">
    <property type="component" value="Unassembled WGS sequence"/>
</dbReference>
<organism evidence="2 3">
    <name type="scientific">Mytilus edulis</name>
    <name type="common">Blue mussel</name>
    <dbReference type="NCBI Taxonomy" id="6550"/>
    <lineage>
        <taxon>Eukaryota</taxon>
        <taxon>Metazoa</taxon>
        <taxon>Spiralia</taxon>
        <taxon>Lophotrochozoa</taxon>
        <taxon>Mollusca</taxon>
        <taxon>Bivalvia</taxon>
        <taxon>Autobranchia</taxon>
        <taxon>Pteriomorphia</taxon>
        <taxon>Mytilida</taxon>
        <taxon>Mytiloidea</taxon>
        <taxon>Mytilidae</taxon>
        <taxon>Mytilinae</taxon>
        <taxon>Mytilus</taxon>
    </lineage>
</organism>
<evidence type="ECO:0000313" key="2">
    <source>
        <dbReference type="EMBL" id="CAG2208667.1"/>
    </source>
</evidence>
<keyword evidence="3" id="KW-1185">Reference proteome</keyword>
<feature type="compositionally biased region" description="Basic and acidic residues" evidence="1">
    <location>
        <begin position="22"/>
        <end position="54"/>
    </location>
</feature>